<keyword evidence="3" id="KW-1185">Reference proteome</keyword>
<gene>
    <name evidence="2" type="ORF">NPIL_457121</name>
</gene>
<feature type="signal peptide" evidence="1">
    <location>
        <begin position="1"/>
        <end position="33"/>
    </location>
</feature>
<comment type="caution">
    <text evidence="2">The sequence shown here is derived from an EMBL/GenBank/DDBJ whole genome shotgun (WGS) entry which is preliminary data.</text>
</comment>
<organism evidence="2 3">
    <name type="scientific">Nephila pilipes</name>
    <name type="common">Giant wood spider</name>
    <name type="synonym">Nephila maculata</name>
    <dbReference type="NCBI Taxonomy" id="299642"/>
    <lineage>
        <taxon>Eukaryota</taxon>
        <taxon>Metazoa</taxon>
        <taxon>Ecdysozoa</taxon>
        <taxon>Arthropoda</taxon>
        <taxon>Chelicerata</taxon>
        <taxon>Arachnida</taxon>
        <taxon>Araneae</taxon>
        <taxon>Araneomorphae</taxon>
        <taxon>Entelegynae</taxon>
        <taxon>Araneoidea</taxon>
        <taxon>Nephilidae</taxon>
        <taxon>Nephila</taxon>
    </lineage>
</organism>
<evidence type="ECO:0000256" key="1">
    <source>
        <dbReference type="SAM" id="SignalP"/>
    </source>
</evidence>
<dbReference type="Proteomes" id="UP000887013">
    <property type="component" value="Unassembled WGS sequence"/>
</dbReference>
<accession>A0A8X6PCV3</accession>
<evidence type="ECO:0000313" key="3">
    <source>
        <dbReference type="Proteomes" id="UP000887013"/>
    </source>
</evidence>
<evidence type="ECO:0008006" key="4">
    <source>
        <dbReference type="Google" id="ProtNLM"/>
    </source>
</evidence>
<name>A0A8X6PCV3_NEPPI</name>
<dbReference type="AlphaFoldDB" id="A0A8X6PCV3"/>
<proteinExistence type="predicted"/>
<dbReference type="EMBL" id="BMAW01114921">
    <property type="protein sequence ID" value="GFT63977.1"/>
    <property type="molecule type" value="Genomic_DNA"/>
</dbReference>
<protein>
    <recommendedName>
        <fullName evidence="4">Spider venom protein</fullName>
    </recommendedName>
</protein>
<keyword evidence="1" id="KW-0732">Signal</keyword>
<evidence type="ECO:0000313" key="2">
    <source>
        <dbReference type="EMBL" id="GFT63977.1"/>
    </source>
</evidence>
<sequence length="72" mass="8316">MKSLEYHFNKKMQSFYFVFLAAVLCLFFCHVNAQFEITSEVDDDGDMIYCLETPKGNLDTIETLCKIVGSMM</sequence>
<reference evidence="2" key="1">
    <citation type="submission" date="2020-08" db="EMBL/GenBank/DDBJ databases">
        <title>Multicomponent nature underlies the extraordinary mechanical properties of spider dragline silk.</title>
        <authorList>
            <person name="Kono N."/>
            <person name="Nakamura H."/>
            <person name="Mori M."/>
            <person name="Yoshida Y."/>
            <person name="Ohtoshi R."/>
            <person name="Malay A.D."/>
            <person name="Moran D.A.P."/>
            <person name="Tomita M."/>
            <person name="Numata K."/>
            <person name="Arakawa K."/>
        </authorList>
    </citation>
    <scope>NUCLEOTIDE SEQUENCE</scope>
</reference>
<feature type="chain" id="PRO_5036490665" description="Spider venom protein" evidence="1">
    <location>
        <begin position="34"/>
        <end position="72"/>
    </location>
</feature>